<dbReference type="PRINTS" id="PR01069">
    <property type="entry name" value="ACCCTRFRASEA"/>
</dbReference>
<dbReference type="PANTHER" id="PTHR42853">
    <property type="entry name" value="ACETYL-COENZYME A CARBOXYLASE CARBOXYL TRANSFERASE SUBUNIT ALPHA"/>
    <property type="match status" value="1"/>
</dbReference>
<keyword evidence="4" id="KW-0808">Transferase</keyword>
<dbReference type="Gene3D" id="3.90.226.10">
    <property type="entry name" value="2-enoyl-CoA Hydratase, Chain A, domain 1"/>
    <property type="match status" value="1"/>
</dbReference>
<dbReference type="InterPro" id="IPR029045">
    <property type="entry name" value="ClpP/crotonase-like_dom_sf"/>
</dbReference>
<evidence type="ECO:0000256" key="6">
    <source>
        <dbReference type="ARBA" id="ARBA00022832"/>
    </source>
</evidence>
<dbReference type="GO" id="GO:0003989">
    <property type="term" value="F:acetyl-CoA carboxylase activity"/>
    <property type="evidence" value="ECO:0007669"/>
    <property type="project" value="InterPro"/>
</dbReference>
<proteinExistence type="predicted"/>
<evidence type="ECO:0000259" key="11">
    <source>
        <dbReference type="PROSITE" id="PS50989"/>
    </source>
</evidence>
<evidence type="ECO:0000256" key="8">
    <source>
        <dbReference type="ARBA" id="ARBA00023098"/>
    </source>
</evidence>
<evidence type="ECO:0000256" key="7">
    <source>
        <dbReference type="ARBA" id="ARBA00022840"/>
    </source>
</evidence>
<keyword evidence="8" id="KW-0443">Lipid metabolism</keyword>
<reference evidence="12" key="1">
    <citation type="submission" date="2018-05" db="EMBL/GenBank/DDBJ databases">
        <authorList>
            <person name="Lanie J.A."/>
            <person name="Ng W.-L."/>
            <person name="Kazmierczak K.M."/>
            <person name="Andrzejewski T.M."/>
            <person name="Davidsen T.M."/>
            <person name="Wayne K.J."/>
            <person name="Tettelin H."/>
            <person name="Glass J.I."/>
            <person name="Rusch D."/>
            <person name="Podicherti R."/>
            <person name="Tsui H.-C.T."/>
            <person name="Winkler M.E."/>
        </authorList>
    </citation>
    <scope>NUCLEOTIDE SEQUENCE</scope>
</reference>
<evidence type="ECO:0000313" key="12">
    <source>
        <dbReference type="EMBL" id="SVB31738.1"/>
    </source>
</evidence>
<evidence type="ECO:0000256" key="9">
    <source>
        <dbReference type="ARBA" id="ARBA00023160"/>
    </source>
</evidence>
<dbReference type="PANTHER" id="PTHR42853:SF3">
    <property type="entry name" value="ACETYL-COENZYME A CARBOXYLASE CARBOXYL TRANSFERASE SUBUNIT ALPHA, CHLOROPLASTIC"/>
    <property type="match status" value="1"/>
</dbReference>
<keyword evidence="7" id="KW-0067">ATP-binding</keyword>
<dbReference type="AlphaFoldDB" id="A0A382CZW1"/>
<name>A0A382CZW1_9ZZZZ</name>
<evidence type="ECO:0000256" key="5">
    <source>
        <dbReference type="ARBA" id="ARBA00022741"/>
    </source>
</evidence>
<dbReference type="InterPro" id="IPR011763">
    <property type="entry name" value="COA_CT_C"/>
</dbReference>
<dbReference type="GO" id="GO:0009317">
    <property type="term" value="C:acetyl-CoA carboxylase complex"/>
    <property type="evidence" value="ECO:0007669"/>
    <property type="project" value="InterPro"/>
</dbReference>
<dbReference type="UniPathway" id="UPA00655">
    <property type="reaction ID" value="UER00711"/>
</dbReference>
<evidence type="ECO:0000256" key="1">
    <source>
        <dbReference type="ARBA" id="ARBA00004956"/>
    </source>
</evidence>
<dbReference type="GO" id="GO:0005524">
    <property type="term" value="F:ATP binding"/>
    <property type="evidence" value="ECO:0007669"/>
    <property type="project" value="UniProtKB-KW"/>
</dbReference>
<organism evidence="12">
    <name type="scientific">marine metagenome</name>
    <dbReference type="NCBI Taxonomy" id="408172"/>
    <lineage>
        <taxon>unclassified sequences</taxon>
        <taxon>metagenomes</taxon>
        <taxon>ecological metagenomes</taxon>
    </lineage>
</organism>
<dbReference type="Pfam" id="PF03255">
    <property type="entry name" value="ACCA"/>
    <property type="match status" value="1"/>
</dbReference>
<keyword evidence="9" id="KW-0275">Fatty acid biosynthesis</keyword>
<feature type="domain" description="CoA carboxyltransferase C-terminal" evidence="11">
    <location>
        <begin position="1"/>
        <end position="150"/>
    </location>
</feature>
<gene>
    <name evidence="12" type="ORF">METZ01_LOCUS184592</name>
</gene>
<evidence type="ECO:0000256" key="2">
    <source>
        <dbReference type="ARBA" id="ARBA00011883"/>
    </source>
</evidence>
<dbReference type="GO" id="GO:2001295">
    <property type="term" value="P:malonyl-CoA biosynthetic process"/>
    <property type="evidence" value="ECO:0007669"/>
    <property type="project" value="UniProtKB-UniPathway"/>
</dbReference>
<keyword evidence="6" id="KW-0276">Fatty acid metabolism</keyword>
<comment type="catalytic activity">
    <reaction evidence="10">
        <text>N(6)-carboxybiotinyl-L-lysyl-[protein] + acetyl-CoA = N(6)-biotinyl-L-lysyl-[protein] + malonyl-CoA</text>
        <dbReference type="Rhea" id="RHEA:54728"/>
        <dbReference type="Rhea" id="RHEA-COMP:10505"/>
        <dbReference type="Rhea" id="RHEA-COMP:10506"/>
        <dbReference type="ChEBI" id="CHEBI:57288"/>
        <dbReference type="ChEBI" id="CHEBI:57384"/>
        <dbReference type="ChEBI" id="CHEBI:83144"/>
        <dbReference type="ChEBI" id="CHEBI:83145"/>
        <dbReference type="EC" id="2.1.3.15"/>
    </reaction>
</comment>
<sequence>LKIAEKFELPVVSLIDTPGANLSPEAEERGLGHAIASTLTLLSSLTVPTISTIIGEGGSSGALALGVTDRVIMLENAIYSAVSPEEAAELIYQDEQRAKEVAESLKLTATDCMELDIVDQVVPEPNQGAHRDHHEASRLLKRALLQNLADLQTISKRRRLRERTKKFRNMGEYSSRLKSTISREVNALRGTVLRKVNEFNND</sequence>
<dbReference type="PROSITE" id="PS50989">
    <property type="entry name" value="COA_CT_CTER"/>
    <property type="match status" value="1"/>
</dbReference>
<dbReference type="GO" id="GO:0016743">
    <property type="term" value="F:carboxyl- or carbamoyltransferase activity"/>
    <property type="evidence" value="ECO:0007669"/>
    <property type="project" value="InterPro"/>
</dbReference>
<evidence type="ECO:0000256" key="4">
    <source>
        <dbReference type="ARBA" id="ARBA00022679"/>
    </source>
</evidence>
<comment type="pathway">
    <text evidence="1">Lipid metabolism; malonyl-CoA biosynthesis; malonyl-CoA from acetyl-CoA: step 1/1.</text>
</comment>
<keyword evidence="5" id="KW-0547">Nucleotide-binding</keyword>
<dbReference type="SUPFAM" id="SSF52096">
    <property type="entry name" value="ClpP/crotonase"/>
    <property type="match status" value="1"/>
</dbReference>
<dbReference type="EMBL" id="UINC01036969">
    <property type="protein sequence ID" value="SVB31738.1"/>
    <property type="molecule type" value="Genomic_DNA"/>
</dbReference>
<dbReference type="GO" id="GO:0006633">
    <property type="term" value="P:fatty acid biosynthetic process"/>
    <property type="evidence" value="ECO:0007669"/>
    <property type="project" value="UniProtKB-KW"/>
</dbReference>
<evidence type="ECO:0000256" key="10">
    <source>
        <dbReference type="ARBA" id="ARBA00049152"/>
    </source>
</evidence>
<accession>A0A382CZW1</accession>
<keyword evidence="3" id="KW-0444">Lipid biosynthesis</keyword>
<dbReference type="InterPro" id="IPR001095">
    <property type="entry name" value="Acetyl_CoA_COase_a_su"/>
</dbReference>
<feature type="non-terminal residue" evidence="12">
    <location>
        <position position="1"/>
    </location>
</feature>
<protein>
    <recommendedName>
        <fullName evidence="2">acetyl-CoA carboxytransferase</fullName>
        <ecNumber evidence="2">2.1.3.15</ecNumber>
    </recommendedName>
</protein>
<dbReference type="EC" id="2.1.3.15" evidence="2"/>
<evidence type="ECO:0000256" key="3">
    <source>
        <dbReference type="ARBA" id="ARBA00022516"/>
    </source>
</evidence>